<evidence type="ECO:0000259" key="1">
    <source>
        <dbReference type="Pfam" id="PF00296"/>
    </source>
</evidence>
<evidence type="ECO:0000313" key="2">
    <source>
        <dbReference type="EMBL" id="KHK89473.1"/>
    </source>
</evidence>
<dbReference type="EMBL" id="JTDI01000007">
    <property type="protein sequence ID" value="KHK89473.1"/>
    <property type="molecule type" value="Genomic_DNA"/>
</dbReference>
<reference evidence="2 3" key="1">
    <citation type="submission" date="2014-10" db="EMBL/GenBank/DDBJ databases">
        <title>Genome sequence of Novosphingobium malaysiense MUSC 273(T).</title>
        <authorList>
            <person name="Lee L.-H."/>
        </authorList>
    </citation>
    <scope>NUCLEOTIDE SEQUENCE [LARGE SCALE GENOMIC DNA]</scope>
    <source>
        <strain evidence="2 3">MUSC 273</strain>
    </source>
</reference>
<dbReference type="RefSeq" id="WP_039288348.1">
    <property type="nucleotide sequence ID" value="NZ_JTDI01000007.1"/>
</dbReference>
<dbReference type="GO" id="GO:0005829">
    <property type="term" value="C:cytosol"/>
    <property type="evidence" value="ECO:0007669"/>
    <property type="project" value="TreeGrafter"/>
</dbReference>
<accession>A0A0B1ZJK6</accession>
<keyword evidence="3" id="KW-1185">Reference proteome</keyword>
<dbReference type="STRING" id="1348853.LK12_20365"/>
<dbReference type="Pfam" id="PF00296">
    <property type="entry name" value="Bac_luciferase"/>
    <property type="match status" value="1"/>
</dbReference>
<sequence>MKDIKISVSFDMRSPDWAAPTPDLYGAAVEMAALADRIGVDQIGLMQHHGSEDGYLPQPFVLAGGMAAVTRRIRFLLGAVILPLHDPVELAEQIAVADNMSNGRINVIFGAGYVPSEFAMFQKSLKDRARLMDSGLEIILRALRGERFEHDGRPIFTRPLPVQEPEDIVMVGGGVPASARRAAKFGVGFGPMKGELVDLYLSECARLGHKPRTYFRPRPGMPLAIHLCEDPNAGWDAIAPHAVHVVTEYAKWAEQEGDASNSPFKGLTEPSVLRQAGLFAAWTPEMLLEKVQGMEGGNVGFQPLLGGLSPAEGWKSLNLLEQVMPDLKQAIAS</sequence>
<dbReference type="Proteomes" id="UP000031057">
    <property type="component" value="Unassembled WGS sequence"/>
</dbReference>
<dbReference type="InterPro" id="IPR050766">
    <property type="entry name" value="Bact_Lucif_Oxidored"/>
</dbReference>
<dbReference type="PANTHER" id="PTHR30137:SF6">
    <property type="entry name" value="LUCIFERASE-LIKE MONOOXYGENASE"/>
    <property type="match status" value="1"/>
</dbReference>
<dbReference type="SUPFAM" id="SSF51679">
    <property type="entry name" value="Bacterial luciferase-like"/>
    <property type="match status" value="1"/>
</dbReference>
<dbReference type="GO" id="GO:0016705">
    <property type="term" value="F:oxidoreductase activity, acting on paired donors, with incorporation or reduction of molecular oxygen"/>
    <property type="evidence" value="ECO:0007669"/>
    <property type="project" value="InterPro"/>
</dbReference>
<gene>
    <name evidence="2" type="ORF">LK12_20365</name>
</gene>
<protein>
    <submittedName>
        <fullName evidence="2">Oxidoreductase</fullName>
    </submittedName>
</protein>
<dbReference type="OrthoDB" id="8477406at2"/>
<evidence type="ECO:0000313" key="3">
    <source>
        <dbReference type="Proteomes" id="UP000031057"/>
    </source>
</evidence>
<dbReference type="InterPro" id="IPR036661">
    <property type="entry name" value="Luciferase-like_sf"/>
</dbReference>
<proteinExistence type="predicted"/>
<feature type="domain" description="Luciferase-like" evidence="1">
    <location>
        <begin position="22"/>
        <end position="246"/>
    </location>
</feature>
<dbReference type="AlphaFoldDB" id="A0A0B1ZJK6"/>
<dbReference type="InterPro" id="IPR011251">
    <property type="entry name" value="Luciferase-like_dom"/>
</dbReference>
<dbReference type="PANTHER" id="PTHR30137">
    <property type="entry name" value="LUCIFERASE-LIKE MONOOXYGENASE"/>
    <property type="match status" value="1"/>
</dbReference>
<name>A0A0B1ZJK6_9SPHN</name>
<comment type="caution">
    <text evidence="2">The sequence shown here is derived from an EMBL/GenBank/DDBJ whole genome shotgun (WGS) entry which is preliminary data.</text>
</comment>
<organism evidence="2 3">
    <name type="scientific">Novosphingobium malaysiense</name>
    <dbReference type="NCBI Taxonomy" id="1348853"/>
    <lineage>
        <taxon>Bacteria</taxon>
        <taxon>Pseudomonadati</taxon>
        <taxon>Pseudomonadota</taxon>
        <taxon>Alphaproteobacteria</taxon>
        <taxon>Sphingomonadales</taxon>
        <taxon>Sphingomonadaceae</taxon>
        <taxon>Novosphingobium</taxon>
    </lineage>
</organism>
<dbReference type="Gene3D" id="3.20.20.30">
    <property type="entry name" value="Luciferase-like domain"/>
    <property type="match status" value="1"/>
</dbReference>